<accession>A0ABV4U7R5</accession>
<evidence type="ECO:0000313" key="1">
    <source>
        <dbReference type="EMBL" id="MFA9478554.1"/>
    </source>
</evidence>
<proteinExistence type="predicted"/>
<organism evidence="1 2">
    <name type="scientific">Natronomicrosphaera hydrolytica</name>
    <dbReference type="NCBI Taxonomy" id="3242702"/>
    <lineage>
        <taxon>Bacteria</taxon>
        <taxon>Pseudomonadati</taxon>
        <taxon>Planctomycetota</taxon>
        <taxon>Phycisphaerae</taxon>
        <taxon>Phycisphaerales</taxon>
        <taxon>Phycisphaeraceae</taxon>
        <taxon>Natronomicrosphaera</taxon>
    </lineage>
</organism>
<dbReference type="EMBL" id="JBGUBD010000005">
    <property type="protein sequence ID" value="MFA9478554.1"/>
    <property type="molecule type" value="Genomic_DNA"/>
</dbReference>
<reference evidence="1 2" key="1">
    <citation type="submission" date="2024-08" db="EMBL/GenBank/DDBJ databases">
        <title>Whole-genome sequencing of halo(alkali)philic microorganisms from hypersaline lakes.</title>
        <authorList>
            <person name="Sorokin D.Y."/>
            <person name="Merkel A.Y."/>
            <person name="Messina E."/>
            <person name="Yakimov M."/>
        </authorList>
    </citation>
    <scope>NUCLEOTIDE SEQUENCE [LARGE SCALE GENOMIC DNA]</scope>
    <source>
        <strain evidence="1 2">AB-hyl4</strain>
    </source>
</reference>
<dbReference type="RefSeq" id="WP_425345480.1">
    <property type="nucleotide sequence ID" value="NZ_JBGUBD010000005.1"/>
</dbReference>
<gene>
    <name evidence="1" type="ORF">ACERK3_09625</name>
</gene>
<sequence length="97" mass="10584">MNQRSLASLILINAVLLAALVVTAFSPSQAEAQFAGPRQFLMIAGEVQARGPQAAVYIIEMQSSQMVVARFDSRTGDLNFIDGRRVSDDLRDVMNGR</sequence>
<keyword evidence="2" id="KW-1185">Reference proteome</keyword>
<comment type="caution">
    <text evidence="1">The sequence shown here is derived from an EMBL/GenBank/DDBJ whole genome shotgun (WGS) entry which is preliminary data.</text>
</comment>
<name>A0ABV4U7R5_9BACT</name>
<evidence type="ECO:0000313" key="2">
    <source>
        <dbReference type="Proteomes" id="UP001575105"/>
    </source>
</evidence>
<protein>
    <submittedName>
        <fullName evidence="1">Uncharacterized protein</fullName>
    </submittedName>
</protein>
<dbReference type="Proteomes" id="UP001575105">
    <property type="component" value="Unassembled WGS sequence"/>
</dbReference>